<name>A0AAV5K762_9ROSI</name>
<keyword evidence="2" id="KW-1185">Reference proteome</keyword>
<sequence>MMARLTGKLKIAPGEYALVQMMWLAKCRAEMEC</sequence>
<accession>A0AAV5K762</accession>
<evidence type="ECO:0000313" key="1">
    <source>
        <dbReference type="EMBL" id="GKV20731.1"/>
    </source>
</evidence>
<dbReference type="EMBL" id="BPVZ01000056">
    <property type="protein sequence ID" value="GKV20731.1"/>
    <property type="molecule type" value="Genomic_DNA"/>
</dbReference>
<gene>
    <name evidence="1" type="ORF">SLEP1_g30813</name>
</gene>
<protein>
    <submittedName>
        <fullName evidence="1">Uncharacterized protein</fullName>
    </submittedName>
</protein>
<evidence type="ECO:0000313" key="2">
    <source>
        <dbReference type="Proteomes" id="UP001054252"/>
    </source>
</evidence>
<comment type="caution">
    <text evidence="1">The sequence shown here is derived from an EMBL/GenBank/DDBJ whole genome shotgun (WGS) entry which is preliminary data.</text>
</comment>
<dbReference type="AlphaFoldDB" id="A0AAV5K762"/>
<dbReference type="Proteomes" id="UP001054252">
    <property type="component" value="Unassembled WGS sequence"/>
</dbReference>
<organism evidence="1 2">
    <name type="scientific">Rubroshorea leprosula</name>
    <dbReference type="NCBI Taxonomy" id="152421"/>
    <lineage>
        <taxon>Eukaryota</taxon>
        <taxon>Viridiplantae</taxon>
        <taxon>Streptophyta</taxon>
        <taxon>Embryophyta</taxon>
        <taxon>Tracheophyta</taxon>
        <taxon>Spermatophyta</taxon>
        <taxon>Magnoliopsida</taxon>
        <taxon>eudicotyledons</taxon>
        <taxon>Gunneridae</taxon>
        <taxon>Pentapetalae</taxon>
        <taxon>rosids</taxon>
        <taxon>malvids</taxon>
        <taxon>Malvales</taxon>
        <taxon>Dipterocarpaceae</taxon>
        <taxon>Rubroshorea</taxon>
    </lineage>
</organism>
<proteinExistence type="predicted"/>
<reference evidence="1 2" key="1">
    <citation type="journal article" date="2021" name="Commun. Biol.">
        <title>The genome of Shorea leprosula (Dipterocarpaceae) highlights the ecological relevance of drought in aseasonal tropical rainforests.</title>
        <authorList>
            <person name="Ng K.K.S."/>
            <person name="Kobayashi M.J."/>
            <person name="Fawcett J.A."/>
            <person name="Hatakeyama M."/>
            <person name="Paape T."/>
            <person name="Ng C.H."/>
            <person name="Ang C.C."/>
            <person name="Tnah L.H."/>
            <person name="Lee C.T."/>
            <person name="Nishiyama T."/>
            <person name="Sese J."/>
            <person name="O'Brien M.J."/>
            <person name="Copetti D."/>
            <person name="Mohd Noor M.I."/>
            <person name="Ong R.C."/>
            <person name="Putra M."/>
            <person name="Sireger I.Z."/>
            <person name="Indrioko S."/>
            <person name="Kosugi Y."/>
            <person name="Izuno A."/>
            <person name="Isagi Y."/>
            <person name="Lee S.L."/>
            <person name="Shimizu K.K."/>
        </authorList>
    </citation>
    <scope>NUCLEOTIDE SEQUENCE [LARGE SCALE GENOMIC DNA]</scope>
    <source>
        <strain evidence="1">214</strain>
    </source>
</reference>